<dbReference type="RefSeq" id="WP_029621249.1">
    <property type="nucleotide sequence ID" value="NZ_CAJXID010000011.1"/>
</dbReference>
<evidence type="ECO:0000313" key="2">
    <source>
        <dbReference type="EMBL" id="KEQ04549.1"/>
    </source>
</evidence>
<evidence type="ECO:0000256" key="1">
    <source>
        <dbReference type="SAM" id="SignalP"/>
    </source>
</evidence>
<keyword evidence="3" id="KW-1185">Reference proteome</keyword>
<reference evidence="2 3" key="1">
    <citation type="submission" date="2014-06" db="EMBL/GenBank/DDBJ databases">
        <title>Rhizobium pelagicum/R2-400B4.</title>
        <authorList>
            <person name="Kimes N.E."/>
            <person name="Lopez-Perez M."/>
        </authorList>
    </citation>
    <scope>NUCLEOTIDE SEQUENCE [LARGE SCALE GENOMIC DNA]</scope>
    <source>
        <strain evidence="2 3">R2-400B4</strain>
    </source>
</reference>
<dbReference type="AlphaFoldDB" id="A0A922T8L3"/>
<name>A0A922T8L3_9HYPH</name>
<organism evidence="2 3">
    <name type="scientific">Pseudorhizobium pelagicum</name>
    <dbReference type="NCBI Taxonomy" id="1509405"/>
    <lineage>
        <taxon>Bacteria</taxon>
        <taxon>Pseudomonadati</taxon>
        <taxon>Pseudomonadota</taxon>
        <taxon>Alphaproteobacteria</taxon>
        <taxon>Hyphomicrobiales</taxon>
        <taxon>Rhizobiaceae</taxon>
        <taxon>Rhizobium/Agrobacterium group</taxon>
        <taxon>Pseudorhizobium</taxon>
    </lineage>
</organism>
<gene>
    <name evidence="2" type="ORF">GV68_12625</name>
</gene>
<evidence type="ECO:0000313" key="3">
    <source>
        <dbReference type="Proteomes" id="UP000052167"/>
    </source>
</evidence>
<dbReference type="EMBL" id="JOKJ01000024">
    <property type="protein sequence ID" value="KEQ04549.1"/>
    <property type="molecule type" value="Genomic_DNA"/>
</dbReference>
<comment type="caution">
    <text evidence="2">The sequence shown here is derived from an EMBL/GenBank/DDBJ whole genome shotgun (WGS) entry which is preliminary data.</text>
</comment>
<dbReference type="Proteomes" id="UP000052167">
    <property type="component" value="Unassembled WGS sequence"/>
</dbReference>
<protein>
    <submittedName>
        <fullName evidence="2">Signal peptide protein</fullName>
    </submittedName>
</protein>
<sequence length="54" mass="5163">MGKPIALFFACAALMILAGSFVAPETGAAGNSGCAPAYGIDPCSTASIATGAAR</sequence>
<feature type="chain" id="PRO_5036742916" evidence="1">
    <location>
        <begin position="24"/>
        <end position="54"/>
    </location>
</feature>
<proteinExistence type="predicted"/>
<accession>A0A922T8L3</accession>
<keyword evidence="1" id="KW-0732">Signal</keyword>
<feature type="signal peptide" evidence="1">
    <location>
        <begin position="1"/>
        <end position="23"/>
    </location>
</feature>